<dbReference type="Pfam" id="PF13640">
    <property type="entry name" value="2OG-FeII_Oxy_3"/>
    <property type="match status" value="1"/>
</dbReference>
<keyword evidence="3" id="KW-0847">Vitamin C</keyword>
<keyword evidence="4" id="KW-0223">Dioxygenase</keyword>
<dbReference type="InterPro" id="IPR006620">
    <property type="entry name" value="Pro_4_hyd_alph"/>
</dbReference>
<comment type="cofactor">
    <cofactor evidence="1">
        <name>L-ascorbate</name>
        <dbReference type="ChEBI" id="CHEBI:38290"/>
    </cofactor>
</comment>
<evidence type="ECO:0000256" key="6">
    <source>
        <dbReference type="ARBA" id="ARBA00023004"/>
    </source>
</evidence>
<gene>
    <name evidence="8" type="ORF">BN1804_02141</name>
</gene>
<dbReference type="InterPro" id="IPR005123">
    <property type="entry name" value="Oxoglu/Fe-dep_dioxygenase_dom"/>
</dbReference>
<dbReference type="PROSITE" id="PS51471">
    <property type="entry name" value="FE2OG_OXY"/>
    <property type="match status" value="1"/>
</dbReference>
<evidence type="ECO:0000256" key="1">
    <source>
        <dbReference type="ARBA" id="ARBA00001961"/>
    </source>
</evidence>
<organism evidence="8 9">
    <name type="scientific">Proteus penneri</name>
    <dbReference type="NCBI Taxonomy" id="102862"/>
    <lineage>
        <taxon>Bacteria</taxon>
        <taxon>Pseudomonadati</taxon>
        <taxon>Pseudomonadota</taxon>
        <taxon>Gammaproteobacteria</taxon>
        <taxon>Enterobacterales</taxon>
        <taxon>Morganellaceae</taxon>
        <taxon>Proteus</taxon>
    </lineage>
</organism>
<evidence type="ECO:0000256" key="2">
    <source>
        <dbReference type="ARBA" id="ARBA00022723"/>
    </source>
</evidence>
<dbReference type="PANTHER" id="PTHR12907:SF26">
    <property type="entry name" value="HIF PROLYL HYDROXYLASE, ISOFORM C"/>
    <property type="match status" value="1"/>
</dbReference>
<dbReference type="EMBL" id="CVRY01000004">
    <property type="protein sequence ID" value="CRL62782.1"/>
    <property type="molecule type" value="Genomic_DNA"/>
</dbReference>
<keyword evidence="2" id="KW-0479">Metal-binding</keyword>
<dbReference type="InterPro" id="IPR051559">
    <property type="entry name" value="HIF_prolyl_hydroxylases"/>
</dbReference>
<dbReference type="GO" id="GO:0031543">
    <property type="term" value="F:peptidyl-proline dioxygenase activity"/>
    <property type="evidence" value="ECO:0007669"/>
    <property type="project" value="TreeGrafter"/>
</dbReference>
<evidence type="ECO:0000259" key="7">
    <source>
        <dbReference type="PROSITE" id="PS51471"/>
    </source>
</evidence>
<dbReference type="GO" id="GO:0031418">
    <property type="term" value="F:L-ascorbic acid binding"/>
    <property type="evidence" value="ECO:0007669"/>
    <property type="project" value="UniProtKB-KW"/>
</dbReference>
<proteinExistence type="predicted"/>
<dbReference type="RefSeq" id="WP_072064029.1">
    <property type="nucleotide sequence ID" value="NZ_CVRY01000004.1"/>
</dbReference>
<protein>
    <submittedName>
        <fullName evidence="8">2OG-Fe(II) oxygenase superfamily protein</fullName>
    </submittedName>
</protein>
<dbReference type="Gene3D" id="2.60.120.620">
    <property type="entry name" value="q2cbj1_9rhob like domain"/>
    <property type="match status" value="1"/>
</dbReference>
<dbReference type="SMART" id="SM00702">
    <property type="entry name" value="P4Hc"/>
    <property type="match status" value="1"/>
</dbReference>
<keyword evidence="5" id="KW-0560">Oxidoreductase</keyword>
<feature type="domain" description="Fe2OG dioxygenase" evidence="7">
    <location>
        <begin position="89"/>
        <end position="190"/>
    </location>
</feature>
<dbReference type="PANTHER" id="PTHR12907">
    <property type="entry name" value="EGL NINE HOMOLOG-RELATED"/>
    <property type="match status" value="1"/>
</dbReference>
<dbReference type="AlphaFoldDB" id="A0A0G4QA05"/>
<dbReference type="GO" id="GO:0008198">
    <property type="term" value="F:ferrous iron binding"/>
    <property type="evidence" value="ECO:0007669"/>
    <property type="project" value="TreeGrafter"/>
</dbReference>
<keyword evidence="6" id="KW-0408">Iron</keyword>
<dbReference type="Proteomes" id="UP000183920">
    <property type="component" value="Unassembled WGS sequence"/>
</dbReference>
<dbReference type="GO" id="GO:0071456">
    <property type="term" value="P:cellular response to hypoxia"/>
    <property type="evidence" value="ECO:0007669"/>
    <property type="project" value="TreeGrafter"/>
</dbReference>
<sequence>MNIAKLLEQIAEKGWCVWDNFLTPEAVQQLRACFNGDAQQARIGRHENRQAEIAIRSDKIRWLEPEMGPPVQHYLMQMESIQRAVNREFFLGLFEYEAHFACYEKGAFYKKHLDAFKQNVTRRLTTVLYLNEDWKKEDGGELVIYDLEDNELATVAPKGGRLVVFLSEQFPHEVLPTYKERISIAGWFRVNGVRDNFLDIAS</sequence>
<evidence type="ECO:0000313" key="8">
    <source>
        <dbReference type="EMBL" id="CRL62782.1"/>
    </source>
</evidence>
<evidence type="ECO:0000313" key="9">
    <source>
        <dbReference type="Proteomes" id="UP000183920"/>
    </source>
</evidence>
<name>A0A0G4QA05_9GAMM</name>
<reference evidence="9" key="1">
    <citation type="submission" date="2015-06" db="EMBL/GenBank/DDBJ databases">
        <authorList>
            <person name="Urmite Genomes"/>
        </authorList>
    </citation>
    <scope>NUCLEOTIDE SEQUENCE [LARGE SCALE GENOMIC DNA]</scope>
    <source>
        <strain evidence="9">CSUR P1867</strain>
    </source>
</reference>
<accession>A0A0G4QA05</accession>
<dbReference type="InterPro" id="IPR044862">
    <property type="entry name" value="Pro_4_hyd_alph_FE2OG_OXY"/>
</dbReference>
<evidence type="ECO:0000256" key="5">
    <source>
        <dbReference type="ARBA" id="ARBA00023002"/>
    </source>
</evidence>
<evidence type="ECO:0000256" key="4">
    <source>
        <dbReference type="ARBA" id="ARBA00022964"/>
    </source>
</evidence>
<evidence type="ECO:0000256" key="3">
    <source>
        <dbReference type="ARBA" id="ARBA00022896"/>
    </source>
</evidence>